<organism evidence="1 2">
    <name type="scientific">Anabaenopsis circularis NIES-21</name>
    <dbReference type="NCBI Taxonomy" id="1085406"/>
    <lineage>
        <taxon>Bacteria</taxon>
        <taxon>Bacillati</taxon>
        <taxon>Cyanobacteriota</taxon>
        <taxon>Cyanophyceae</taxon>
        <taxon>Nostocales</taxon>
        <taxon>Nodulariaceae</taxon>
        <taxon>Anabaenopsis</taxon>
    </lineage>
</organism>
<sequence>MKIDTQRPNCAVPAVRQNLDWLSKAYSKSSTKQCQSDLWVRLLELPSPYSFDEALLLCQVSADEWLAWVPDHGEVKLHSSQWSMVNNY</sequence>
<dbReference type="EMBL" id="AP018174">
    <property type="protein sequence ID" value="BAY18440.1"/>
    <property type="molecule type" value="Genomic_DNA"/>
</dbReference>
<dbReference type="OrthoDB" id="573945at2"/>
<evidence type="ECO:0000313" key="1">
    <source>
        <dbReference type="EMBL" id="BAY18440.1"/>
    </source>
</evidence>
<dbReference type="Proteomes" id="UP000218287">
    <property type="component" value="Chromosome"/>
</dbReference>
<name>A0A1Z4GLR8_9CYAN</name>
<dbReference type="AlphaFoldDB" id="A0A1Z4GLR8"/>
<reference evidence="1 2" key="1">
    <citation type="submission" date="2017-06" db="EMBL/GenBank/DDBJ databases">
        <title>Genome sequencing of cyanobaciteial culture collection at National Institute for Environmental Studies (NIES).</title>
        <authorList>
            <person name="Hirose Y."/>
            <person name="Shimura Y."/>
            <person name="Fujisawa T."/>
            <person name="Nakamura Y."/>
            <person name="Kawachi M."/>
        </authorList>
    </citation>
    <scope>NUCLEOTIDE SEQUENCE [LARGE SCALE GENOMIC DNA]</scope>
    <source>
        <strain evidence="1 2">NIES-21</strain>
    </source>
</reference>
<protein>
    <submittedName>
        <fullName evidence="1">Uncharacterized protein</fullName>
    </submittedName>
</protein>
<keyword evidence="2" id="KW-1185">Reference proteome</keyword>
<gene>
    <name evidence="1" type="ORF">NIES21_42870</name>
</gene>
<proteinExistence type="predicted"/>
<accession>A0A1Z4GLR8</accession>
<evidence type="ECO:0000313" key="2">
    <source>
        <dbReference type="Proteomes" id="UP000218287"/>
    </source>
</evidence>